<evidence type="ECO:0000313" key="6">
    <source>
        <dbReference type="Proteomes" id="UP001282288"/>
    </source>
</evidence>
<dbReference type="GO" id="GO:0020037">
    <property type="term" value="F:heme binding"/>
    <property type="evidence" value="ECO:0007669"/>
    <property type="project" value="InterPro"/>
</dbReference>
<comment type="similarity">
    <text evidence="1 2">Belongs to the cytochrome P450 family.</text>
</comment>
<dbReference type="AlphaFoldDB" id="A0AAP6EK44"/>
<dbReference type="Proteomes" id="UP001282288">
    <property type="component" value="Unassembled WGS sequence"/>
</dbReference>
<accession>A0AAP6EK44</accession>
<evidence type="ECO:0000313" key="3">
    <source>
        <dbReference type="EMBL" id="MDX2965897.1"/>
    </source>
</evidence>
<proteinExistence type="inferred from homology"/>
<reference evidence="3 5" key="1">
    <citation type="journal article" date="2023" name="Microb. Genom.">
        <title>Mesoterricola silvestris gen. nov., sp. nov., Mesoterricola sediminis sp. nov., Geothrix oryzae sp. nov., Geothrix edaphica sp. nov., Geothrix rubra sp. nov., and Geothrix limicola sp. nov., six novel members of Acidobacteriota isolated from soils.</title>
        <authorList>
            <person name="Weisberg A.J."/>
            <person name="Pearce E."/>
            <person name="Kramer C.G."/>
            <person name="Chang J.H."/>
            <person name="Clarke C.R."/>
        </authorList>
    </citation>
    <scope>NUCLEOTIDE SEQUENCE</scope>
    <source>
        <strain evidence="4 5">NB05-1H</strain>
        <strain evidence="3">NRRL_B-16521</strain>
    </source>
</reference>
<keyword evidence="2" id="KW-0503">Monooxygenase</keyword>
<dbReference type="Gene3D" id="1.10.630.10">
    <property type="entry name" value="Cytochrome P450"/>
    <property type="match status" value="1"/>
</dbReference>
<dbReference type="Pfam" id="PF00067">
    <property type="entry name" value="p450"/>
    <property type="match status" value="1"/>
</dbReference>
<dbReference type="PANTHER" id="PTHR46696:SF1">
    <property type="entry name" value="CYTOCHROME P450 YJIB-RELATED"/>
    <property type="match status" value="1"/>
</dbReference>
<dbReference type="SUPFAM" id="SSF48264">
    <property type="entry name" value="Cytochrome P450"/>
    <property type="match status" value="1"/>
</dbReference>
<protein>
    <submittedName>
        <fullName evidence="3">Cytochrome P450</fullName>
    </submittedName>
</protein>
<dbReference type="PRINTS" id="PR00359">
    <property type="entry name" value="BP450"/>
</dbReference>
<dbReference type="GO" id="GO:0016705">
    <property type="term" value="F:oxidoreductase activity, acting on paired donors, with incorporation or reduction of molecular oxygen"/>
    <property type="evidence" value="ECO:0007669"/>
    <property type="project" value="InterPro"/>
</dbReference>
<name>A0AAP6EK44_9ACTN</name>
<evidence type="ECO:0000313" key="4">
    <source>
        <dbReference type="EMBL" id="MDX3025275.1"/>
    </source>
</evidence>
<dbReference type="PANTHER" id="PTHR46696">
    <property type="entry name" value="P450, PUTATIVE (EUROFUNG)-RELATED"/>
    <property type="match status" value="1"/>
</dbReference>
<sequence>MTIGDTITIEALDTDPYPLYRRLREEEPVSRVPLLRAHLVTRWADVHRVCRDAEAFGAAVHDSPLSQVVGPNLVHSDGEYHRRLRAPLTAGLRPPVVRRSLEHVVRDCARALLRERKPGEEVDLLSAYALPLAVRVLQKATGLPELPVESFAEWVAAIAGGAANYEQNPAKQHRAEAASAAVDEMLGDCLRRRTQGTLLAGLAAGGASFAELAATVKLLILGGIQEPRDLFAHALTARLTVPGTGADLAELVEEALRYGSPVGTVTRRVTTPAVLSGTRLAPGTLVLAVLASANRDPRCWDAPDEFRVGRAHNHHLAFSAGAHACVGATLGRTQVRIALEELLTAYPGVRLTEQPVFRGWEFRGPASLKVRLAGAP</sequence>
<dbReference type="InterPro" id="IPR002397">
    <property type="entry name" value="Cyt_P450_B"/>
</dbReference>
<dbReference type="EMBL" id="JARAWC010000047">
    <property type="protein sequence ID" value="MDX2965897.1"/>
    <property type="molecule type" value="Genomic_DNA"/>
</dbReference>
<keyword evidence="2" id="KW-0349">Heme</keyword>
<evidence type="ECO:0000256" key="1">
    <source>
        <dbReference type="ARBA" id="ARBA00010617"/>
    </source>
</evidence>
<dbReference type="InterPro" id="IPR017972">
    <property type="entry name" value="Cyt_P450_CS"/>
</dbReference>
<dbReference type="Proteomes" id="UP001272987">
    <property type="component" value="Unassembled WGS sequence"/>
</dbReference>
<keyword evidence="2" id="KW-0408">Iron</keyword>
<dbReference type="GeneID" id="69809537"/>
<organism evidence="3 6">
    <name type="scientific">Streptomyces acidiscabies</name>
    <dbReference type="NCBI Taxonomy" id="42234"/>
    <lineage>
        <taxon>Bacteria</taxon>
        <taxon>Bacillati</taxon>
        <taxon>Actinomycetota</taxon>
        <taxon>Actinomycetes</taxon>
        <taxon>Kitasatosporales</taxon>
        <taxon>Streptomycetaceae</taxon>
        <taxon>Streptomyces</taxon>
    </lineage>
</organism>
<keyword evidence="5" id="KW-1185">Reference proteome</keyword>
<dbReference type="InterPro" id="IPR001128">
    <property type="entry name" value="Cyt_P450"/>
</dbReference>
<evidence type="ECO:0000313" key="5">
    <source>
        <dbReference type="Proteomes" id="UP001272987"/>
    </source>
</evidence>
<dbReference type="GO" id="GO:0005506">
    <property type="term" value="F:iron ion binding"/>
    <property type="evidence" value="ECO:0007669"/>
    <property type="project" value="InterPro"/>
</dbReference>
<dbReference type="RefSeq" id="WP_010352186.1">
    <property type="nucleotide sequence ID" value="NZ_BCMK01000075.1"/>
</dbReference>
<keyword evidence="2" id="KW-0560">Oxidoreductase</keyword>
<dbReference type="EMBL" id="JARAWP010000045">
    <property type="protein sequence ID" value="MDX3025275.1"/>
    <property type="molecule type" value="Genomic_DNA"/>
</dbReference>
<keyword evidence="2" id="KW-0479">Metal-binding</keyword>
<gene>
    <name evidence="3" type="ORF">PV399_40230</name>
    <name evidence="4" type="ORF">PV666_46545</name>
</gene>
<dbReference type="InterPro" id="IPR036396">
    <property type="entry name" value="Cyt_P450_sf"/>
</dbReference>
<dbReference type="GO" id="GO:0004497">
    <property type="term" value="F:monooxygenase activity"/>
    <property type="evidence" value="ECO:0007669"/>
    <property type="project" value="UniProtKB-KW"/>
</dbReference>
<dbReference type="PROSITE" id="PS00086">
    <property type="entry name" value="CYTOCHROME_P450"/>
    <property type="match status" value="1"/>
</dbReference>
<evidence type="ECO:0000256" key="2">
    <source>
        <dbReference type="RuleBase" id="RU000461"/>
    </source>
</evidence>
<comment type="caution">
    <text evidence="3">The sequence shown here is derived from an EMBL/GenBank/DDBJ whole genome shotgun (WGS) entry which is preliminary data.</text>
</comment>